<reference evidence="3" key="1">
    <citation type="journal article" date="2019" name="Int. J. Syst. Evol. Microbiol.">
        <title>The Global Catalogue of Microorganisms (GCM) 10K type strain sequencing project: providing services to taxonomists for standard genome sequencing and annotation.</title>
        <authorList>
            <consortium name="The Broad Institute Genomics Platform"/>
            <consortium name="The Broad Institute Genome Sequencing Center for Infectious Disease"/>
            <person name="Wu L."/>
            <person name="Ma J."/>
        </authorList>
    </citation>
    <scope>NUCLEOTIDE SEQUENCE [LARGE SCALE GENOMIC DNA]</scope>
    <source>
        <strain evidence="3">CCUG 59858</strain>
    </source>
</reference>
<proteinExistence type="predicted"/>
<organism evidence="2 3">
    <name type="scientific">Legionella dresdenensis</name>
    <dbReference type="NCBI Taxonomy" id="450200"/>
    <lineage>
        <taxon>Bacteria</taxon>
        <taxon>Pseudomonadati</taxon>
        <taxon>Pseudomonadota</taxon>
        <taxon>Gammaproteobacteria</taxon>
        <taxon>Legionellales</taxon>
        <taxon>Legionellaceae</taxon>
        <taxon>Legionella</taxon>
    </lineage>
</organism>
<comment type="caution">
    <text evidence="2">The sequence shown here is derived from an EMBL/GenBank/DDBJ whole genome shotgun (WGS) entry which is preliminary data.</text>
</comment>
<keyword evidence="3" id="KW-1185">Reference proteome</keyword>
<feature type="chain" id="PRO_5046477364" evidence="1">
    <location>
        <begin position="21"/>
        <end position="135"/>
    </location>
</feature>
<dbReference type="RefSeq" id="WP_382340639.1">
    <property type="nucleotide sequence ID" value="NZ_JBHSAB010000001.1"/>
</dbReference>
<protein>
    <submittedName>
        <fullName evidence="2">Uncharacterized protein</fullName>
    </submittedName>
</protein>
<name>A0ABV8CC47_9GAMM</name>
<accession>A0ABV8CC47</accession>
<feature type="signal peptide" evidence="1">
    <location>
        <begin position="1"/>
        <end position="20"/>
    </location>
</feature>
<evidence type="ECO:0000313" key="2">
    <source>
        <dbReference type="EMBL" id="MFC3907885.1"/>
    </source>
</evidence>
<dbReference type="EMBL" id="JBHSAB010000001">
    <property type="protein sequence ID" value="MFC3907885.1"/>
    <property type="molecule type" value="Genomic_DNA"/>
</dbReference>
<evidence type="ECO:0000313" key="3">
    <source>
        <dbReference type="Proteomes" id="UP001595758"/>
    </source>
</evidence>
<evidence type="ECO:0000256" key="1">
    <source>
        <dbReference type="SAM" id="SignalP"/>
    </source>
</evidence>
<keyword evidence="1" id="KW-0732">Signal</keyword>
<gene>
    <name evidence="2" type="ORF">ACFORL_02160</name>
</gene>
<sequence length="135" mass="14867">MNKLKLICFASLLSVGVSHASTLCNGFQIKIRNNLPHAITSQKITLSNGAVINPNNDQTIPAHSERVYVVENTPDGALMFGKMNFKTDTNDAKKIKLKFTLEGKLAICEHDDKTTETDYPVEKTRSPGQVTYTIG</sequence>
<dbReference type="Proteomes" id="UP001595758">
    <property type="component" value="Unassembled WGS sequence"/>
</dbReference>